<reference evidence="6 7" key="1">
    <citation type="journal article" date="2014" name="PLoS ONE">
        <title>Global Analysis of Gene Expression Profiles in Physic Nut (Jatropha curcas L.) Seedlings Exposed to Salt Stress.</title>
        <authorList>
            <person name="Zhang L."/>
            <person name="Zhang C."/>
            <person name="Wu P."/>
            <person name="Chen Y."/>
            <person name="Li M."/>
            <person name="Jiang H."/>
            <person name="Wu G."/>
        </authorList>
    </citation>
    <scope>NUCLEOTIDE SEQUENCE [LARGE SCALE GENOMIC DNA]</scope>
    <source>
        <strain evidence="7">cv. GZQX0401</strain>
        <tissue evidence="6">Young leaves</tissue>
    </source>
</reference>
<evidence type="ECO:0000256" key="4">
    <source>
        <dbReference type="ARBA" id="ARBA00023002"/>
    </source>
</evidence>
<evidence type="ECO:0000256" key="2">
    <source>
        <dbReference type="ARBA" id="ARBA00022630"/>
    </source>
</evidence>
<keyword evidence="3 5" id="KW-0274">FAD</keyword>
<dbReference type="PANTHER" id="PTHR23023">
    <property type="entry name" value="DIMETHYLANILINE MONOOXYGENASE"/>
    <property type="match status" value="1"/>
</dbReference>
<comment type="cofactor">
    <cofactor evidence="5">
        <name>FAD</name>
        <dbReference type="ChEBI" id="CHEBI:57692"/>
    </cofactor>
</comment>
<dbReference type="AlphaFoldDB" id="A0A067K066"/>
<organism evidence="6 7">
    <name type="scientific">Jatropha curcas</name>
    <name type="common">Barbados nut</name>
    <dbReference type="NCBI Taxonomy" id="180498"/>
    <lineage>
        <taxon>Eukaryota</taxon>
        <taxon>Viridiplantae</taxon>
        <taxon>Streptophyta</taxon>
        <taxon>Embryophyta</taxon>
        <taxon>Tracheophyta</taxon>
        <taxon>Spermatophyta</taxon>
        <taxon>Magnoliopsida</taxon>
        <taxon>eudicotyledons</taxon>
        <taxon>Gunneridae</taxon>
        <taxon>Pentapetalae</taxon>
        <taxon>rosids</taxon>
        <taxon>fabids</taxon>
        <taxon>Malpighiales</taxon>
        <taxon>Euphorbiaceae</taxon>
        <taxon>Crotonoideae</taxon>
        <taxon>Jatropheae</taxon>
        <taxon>Jatropha</taxon>
    </lineage>
</organism>
<gene>
    <name evidence="6" type="ORF">JCGZ_20791</name>
</gene>
<dbReference type="Gene3D" id="3.50.50.60">
    <property type="entry name" value="FAD/NAD(P)-binding domain"/>
    <property type="match status" value="1"/>
</dbReference>
<comment type="similarity">
    <text evidence="1 5">Belongs to the FMO family.</text>
</comment>
<evidence type="ECO:0000256" key="3">
    <source>
        <dbReference type="ARBA" id="ARBA00022827"/>
    </source>
</evidence>
<keyword evidence="2 5" id="KW-0285">Flavoprotein</keyword>
<protein>
    <recommendedName>
        <fullName evidence="5">Flavin-containing monooxygenase</fullName>
        <ecNumber evidence="5">1.-.-.-</ecNumber>
    </recommendedName>
</protein>
<proteinExistence type="inferred from homology"/>
<keyword evidence="4 5" id="KW-0560">Oxidoreductase</keyword>
<dbReference type="GO" id="GO:0004499">
    <property type="term" value="F:N,N-dimethylaniline monooxygenase activity"/>
    <property type="evidence" value="ECO:0007669"/>
    <property type="project" value="InterPro"/>
</dbReference>
<dbReference type="PRINTS" id="PR00419">
    <property type="entry name" value="ADXRDTASE"/>
</dbReference>
<dbReference type="InterPro" id="IPR050346">
    <property type="entry name" value="FMO-like"/>
</dbReference>
<evidence type="ECO:0000256" key="5">
    <source>
        <dbReference type="RuleBase" id="RU361177"/>
    </source>
</evidence>
<dbReference type="Pfam" id="PF00743">
    <property type="entry name" value="FMO-like"/>
    <property type="match status" value="1"/>
</dbReference>
<dbReference type="GO" id="GO:0050661">
    <property type="term" value="F:NADP binding"/>
    <property type="evidence" value="ECO:0007669"/>
    <property type="project" value="InterPro"/>
</dbReference>
<dbReference type="InterPro" id="IPR020946">
    <property type="entry name" value="Flavin_mOase-like"/>
</dbReference>
<name>A0A067K066_JATCU</name>
<dbReference type="EC" id="1.-.-.-" evidence="5"/>
<keyword evidence="7" id="KW-1185">Reference proteome</keyword>
<dbReference type="EMBL" id="KK914993">
    <property type="protein sequence ID" value="KDP25635.1"/>
    <property type="molecule type" value="Genomic_DNA"/>
</dbReference>
<evidence type="ECO:0000313" key="6">
    <source>
        <dbReference type="EMBL" id="KDP25635.1"/>
    </source>
</evidence>
<sequence>MPTTLNSRHVAVIGAGAAGLAAARELRQEGHNIVVFERNVQIGGTWVYDPQVESDPLGLDPSRTIIHPSLYSSLRINLPKEAMGFRVYPFIPKNDETRDSRRYPGHREAMLYLQNFAREFGIEEMVKLSLRWLMLH</sequence>
<dbReference type="InterPro" id="IPR036188">
    <property type="entry name" value="FAD/NAD-bd_sf"/>
</dbReference>
<dbReference type="STRING" id="180498.A0A067K066"/>
<dbReference type="SUPFAM" id="SSF51905">
    <property type="entry name" value="FAD/NAD(P)-binding domain"/>
    <property type="match status" value="1"/>
</dbReference>
<dbReference type="Proteomes" id="UP000027138">
    <property type="component" value="Unassembled WGS sequence"/>
</dbReference>
<evidence type="ECO:0000313" key="7">
    <source>
        <dbReference type="Proteomes" id="UP000027138"/>
    </source>
</evidence>
<accession>A0A067K066</accession>
<evidence type="ECO:0000256" key="1">
    <source>
        <dbReference type="ARBA" id="ARBA00009183"/>
    </source>
</evidence>
<dbReference type="OrthoDB" id="66881at2759"/>
<dbReference type="GO" id="GO:0050660">
    <property type="term" value="F:flavin adenine dinucleotide binding"/>
    <property type="evidence" value="ECO:0007669"/>
    <property type="project" value="InterPro"/>
</dbReference>
<keyword evidence="5" id="KW-0503">Monooxygenase</keyword>